<name>A0ACB8UNC0_9APHY</name>
<evidence type="ECO:0000313" key="2">
    <source>
        <dbReference type="Proteomes" id="UP001055072"/>
    </source>
</evidence>
<dbReference type="Proteomes" id="UP001055072">
    <property type="component" value="Unassembled WGS sequence"/>
</dbReference>
<accession>A0ACB8UNC0</accession>
<dbReference type="EMBL" id="MU274900">
    <property type="protein sequence ID" value="KAI0095154.1"/>
    <property type="molecule type" value="Genomic_DNA"/>
</dbReference>
<protein>
    <submittedName>
        <fullName evidence="1">Uncharacterized protein</fullName>
    </submittedName>
</protein>
<organism evidence="1 2">
    <name type="scientific">Irpex rosettiformis</name>
    <dbReference type="NCBI Taxonomy" id="378272"/>
    <lineage>
        <taxon>Eukaryota</taxon>
        <taxon>Fungi</taxon>
        <taxon>Dikarya</taxon>
        <taxon>Basidiomycota</taxon>
        <taxon>Agaricomycotina</taxon>
        <taxon>Agaricomycetes</taxon>
        <taxon>Polyporales</taxon>
        <taxon>Irpicaceae</taxon>
        <taxon>Irpex</taxon>
    </lineage>
</organism>
<sequence>MAVLQPVGVEAHYLRSAENIDKVGLDASTLVAAVMRRREEAVVTPQEFKLDETLTSLTRIDVGVDHVGTEQPDSLPSLDIGKRALQTHDLAHDGDDDELNYGGSDSPRGVEHHISSFSAYTYPENLSHTLSLDLPARQPAGYNSTIGSEHDPTSTSLKSAQPTRPPFLTANSQLSQAIDKRSHERVPQLDTAIKVAEREYGAVTDLPPPVPPKAPLRNSHLPRPSSVYSFASSSNTSHDNTRPRQRSARLATATGRRQTYTMSDPGHGSGPAGPSRLSTPFVPLSTLHLQSVPVRQGARATWAYSEYSPLDAVLKSQARDGPVAFPTTSPHPASFMSFGRCPPPRDPEPLSFDQDLGRYPASLFGSLSRPRGVSTYSQSSAASHVTFGTLERPRIRKVSNKLRKTPNARRKSSLSISTTLESAMFAQSPSFSPAEPRPSQFLSNTGSPCSPLPESRQFEPSSSKRRSPSPRSRQRKKSILSRMFNFHRKKSSAALRKSEKRYTVEPLQLPPPDERVSIQEKPDGECKDGKGALKEWRECWWANKSQGEDGHGYDRRQRMFVFLDCQRVFVD</sequence>
<evidence type="ECO:0000313" key="1">
    <source>
        <dbReference type="EMBL" id="KAI0095154.1"/>
    </source>
</evidence>
<reference evidence="1" key="1">
    <citation type="journal article" date="2021" name="Environ. Microbiol.">
        <title>Gene family expansions and transcriptome signatures uncover fungal adaptations to wood decay.</title>
        <authorList>
            <person name="Hage H."/>
            <person name="Miyauchi S."/>
            <person name="Viragh M."/>
            <person name="Drula E."/>
            <person name="Min B."/>
            <person name="Chaduli D."/>
            <person name="Navarro D."/>
            <person name="Favel A."/>
            <person name="Norest M."/>
            <person name="Lesage-Meessen L."/>
            <person name="Balint B."/>
            <person name="Merenyi Z."/>
            <person name="de Eugenio L."/>
            <person name="Morin E."/>
            <person name="Martinez A.T."/>
            <person name="Baldrian P."/>
            <person name="Stursova M."/>
            <person name="Martinez M.J."/>
            <person name="Novotny C."/>
            <person name="Magnuson J.K."/>
            <person name="Spatafora J.W."/>
            <person name="Maurice S."/>
            <person name="Pangilinan J."/>
            <person name="Andreopoulos W."/>
            <person name="LaButti K."/>
            <person name="Hundley H."/>
            <person name="Na H."/>
            <person name="Kuo A."/>
            <person name="Barry K."/>
            <person name="Lipzen A."/>
            <person name="Henrissat B."/>
            <person name="Riley R."/>
            <person name="Ahrendt S."/>
            <person name="Nagy L.G."/>
            <person name="Grigoriev I.V."/>
            <person name="Martin F."/>
            <person name="Rosso M.N."/>
        </authorList>
    </citation>
    <scope>NUCLEOTIDE SEQUENCE</scope>
    <source>
        <strain evidence="1">CBS 384.51</strain>
    </source>
</reference>
<proteinExistence type="predicted"/>
<keyword evidence="2" id="KW-1185">Reference proteome</keyword>
<comment type="caution">
    <text evidence="1">The sequence shown here is derived from an EMBL/GenBank/DDBJ whole genome shotgun (WGS) entry which is preliminary data.</text>
</comment>
<gene>
    <name evidence="1" type="ORF">BDY19DRAFT_988919</name>
</gene>